<keyword evidence="3" id="KW-0418">Kinase</keyword>
<dbReference type="GO" id="GO:0016020">
    <property type="term" value="C:membrane"/>
    <property type="evidence" value="ECO:0007669"/>
    <property type="project" value="UniProtKB-SubCell"/>
</dbReference>
<evidence type="ECO:0000256" key="4">
    <source>
        <dbReference type="ARBA" id="ARBA00022553"/>
    </source>
</evidence>
<dbReference type="PANTHER" id="PTHR48006">
    <property type="entry name" value="LEUCINE-RICH REPEAT-CONTAINING PROTEIN DDB_G0281931-RELATED"/>
    <property type="match status" value="1"/>
</dbReference>
<sequence>MEGGENWVLSNTGHFLNHVDNGTTYTTTLKNKNTLSELYQTARISPSSLTYYGFCLENGDYTVLLHFAEIMFTDDDTYNSLGRRIFNVDIQGKQVLKDFNIANKAGVRKNITTEFHTQVSNKSLEIRFYWAGKGTTAMPYASIYGPLISAISITRADSTSDNISPGTIVGIVVATIVLAILLVLLWRVYIGKRNSLAKELKDLNLQTSVYTFRQIKVATNNFDISNKIGEGGFGPVYKGILSNDTIIAVKMLSSKSKQGNQYAMHGYLTDKADVYSFGIVALEIVSGKNNIVHKPRQETLHLLDWARLLKDKGNLIELVDPRLGSDFNKYEVMMMIKVALLCTNVTSNLRPTMSSVLSMLEGKIVIPEFISDPHEIMDEIKLEKMRQHYFQVEEDERSETQAKSHKLAIEGPWTTSSSSTSDLYPVHIDSSYWEKRN</sequence>
<evidence type="ECO:0000256" key="5">
    <source>
        <dbReference type="ARBA" id="ARBA00022679"/>
    </source>
</evidence>
<gene>
    <name evidence="16" type="ORF">VNO78_13478</name>
</gene>
<reference evidence="16 17" key="1">
    <citation type="submission" date="2024-01" db="EMBL/GenBank/DDBJ databases">
        <title>The genomes of 5 underutilized Papilionoideae crops provide insights into root nodulation and disease resistanc.</title>
        <authorList>
            <person name="Jiang F."/>
        </authorList>
    </citation>
    <scope>NUCLEOTIDE SEQUENCE [LARGE SCALE GENOMIC DNA]</scope>
    <source>
        <strain evidence="16">DUOXIRENSHENG_FW03</strain>
        <tissue evidence="16">Leaves</tissue>
    </source>
</reference>
<keyword evidence="9" id="KW-0675">Receptor</keyword>
<keyword evidence="3" id="KW-0723">Serine/threonine-protein kinase</keyword>
<keyword evidence="14" id="KW-0812">Transmembrane</keyword>
<organism evidence="16 17">
    <name type="scientific">Psophocarpus tetragonolobus</name>
    <name type="common">Winged bean</name>
    <name type="synonym">Dolichos tetragonolobus</name>
    <dbReference type="NCBI Taxonomy" id="3891"/>
    <lineage>
        <taxon>Eukaryota</taxon>
        <taxon>Viridiplantae</taxon>
        <taxon>Streptophyta</taxon>
        <taxon>Embryophyta</taxon>
        <taxon>Tracheophyta</taxon>
        <taxon>Spermatophyta</taxon>
        <taxon>Magnoliopsida</taxon>
        <taxon>eudicotyledons</taxon>
        <taxon>Gunneridae</taxon>
        <taxon>Pentapetalae</taxon>
        <taxon>rosids</taxon>
        <taxon>fabids</taxon>
        <taxon>Fabales</taxon>
        <taxon>Fabaceae</taxon>
        <taxon>Papilionoideae</taxon>
        <taxon>50 kb inversion clade</taxon>
        <taxon>NPAAA clade</taxon>
        <taxon>indigoferoid/millettioid clade</taxon>
        <taxon>Phaseoleae</taxon>
        <taxon>Psophocarpus</taxon>
    </lineage>
</organism>
<evidence type="ECO:0000256" key="6">
    <source>
        <dbReference type="ARBA" id="ARBA00022729"/>
    </source>
</evidence>
<feature type="transmembrane region" description="Helical" evidence="14">
    <location>
        <begin position="168"/>
        <end position="190"/>
    </location>
</feature>
<dbReference type="AlphaFoldDB" id="A0AAN9XPK4"/>
<keyword evidence="14" id="KW-0472">Membrane</keyword>
<evidence type="ECO:0000256" key="9">
    <source>
        <dbReference type="ARBA" id="ARBA00023170"/>
    </source>
</evidence>
<keyword evidence="7" id="KW-0547">Nucleotide-binding</keyword>
<dbReference type="Gene3D" id="1.10.510.10">
    <property type="entry name" value="Transferase(Phosphotransferase) domain 1"/>
    <property type="match status" value="1"/>
</dbReference>
<dbReference type="EMBL" id="JAYMYS010000003">
    <property type="protein sequence ID" value="KAK7401753.1"/>
    <property type="molecule type" value="Genomic_DNA"/>
</dbReference>
<evidence type="ECO:0000256" key="14">
    <source>
        <dbReference type="SAM" id="Phobius"/>
    </source>
</evidence>
<evidence type="ECO:0000256" key="13">
    <source>
        <dbReference type="SAM" id="MobiDB-lite"/>
    </source>
</evidence>
<dbReference type="Gene3D" id="3.30.200.20">
    <property type="entry name" value="Phosphorylase Kinase, domain 1"/>
    <property type="match status" value="1"/>
</dbReference>
<keyword evidence="14" id="KW-1133">Transmembrane helix</keyword>
<evidence type="ECO:0000256" key="12">
    <source>
        <dbReference type="ARBA" id="ARBA00048679"/>
    </source>
</evidence>
<dbReference type="InterPro" id="IPR051824">
    <property type="entry name" value="LRR_Rcpt-Like_S/T_Kinase"/>
</dbReference>
<feature type="compositionally biased region" description="Polar residues" evidence="13">
    <location>
        <begin position="413"/>
        <end position="422"/>
    </location>
</feature>
<name>A0AAN9XPK4_PSOTE</name>
<evidence type="ECO:0000256" key="3">
    <source>
        <dbReference type="ARBA" id="ARBA00022527"/>
    </source>
</evidence>
<dbReference type="GO" id="GO:0005524">
    <property type="term" value="F:ATP binding"/>
    <property type="evidence" value="ECO:0007669"/>
    <property type="project" value="UniProtKB-KW"/>
</dbReference>
<feature type="region of interest" description="Disordered" evidence="13">
    <location>
        <begin position="394"/>
        <end position="422"/>
    </location>
</feature>
<dbReference type="GO" id="GO:0004674">
    <property type="term" value="F:protein serine/threonine kinase activity"/>
    <property type="evidence" value="ECO:0007669"/>
    <property type="project" value="UniProtKB-KW"/>
</dbReference>
<dbReference type="SUPFAM" id="SSF56112">
    <property type="entry name" value="Protein kinase-like (PK-like)"/>
    <property type="match status" value="2"/>
</dbReference>
<keyword evidence="4" id="KW-0597">Phosphoprotein</keyword>
<comment type="catalytic activity">
    <reaction evidence="12">
        <text>L-seryl-[protein] + ATP = O-phospho-L-seryl-[protein] + ADP + H(+)</text>
        <dbReference type="Rhea" id="RHEA:17989"/>
        <dbReference type="Rhea" id="RHEA-COMP:9863"/>
        <dbReference type="Rhea" id="RHEA-COMP:11604"/>
        <dbReference type="ChEBI" id="CHEBI:15378"/>
        <dbReference type="ChEBI" id="CHEBI:29999"/>
        <dbReference type="ChEBI" id="CHEBI:30616"/>
        <dbReference type="ChEBI" id="CHEBI:83421"/>
        <dbReference type="ChEBI" id="CHEBI:456216"/>
        <dbReference type="EC" id="2.7.11.1"/>
    </reaction>
</comment>
<evidence type="ECO:0000256" key="7">
    <source>
        <dbReference type="ARBA" id="ARBA00022741"/>
    </source>
</evidence>
<evidence type="ECO:0000256" key="2">
    <source>
        <dbReference type="ARBA" id="ARBA00012513"/>
    </source>
</evidence>
<dbReference type="Proteomes" id="UP001386955">
    <property type="component" value="Unassembled WGS sequence"/>
</dbReference>
<dbReference type="Pfam" id="PF11721">
    <property type="entry name" value="Malectin"/>
    <property type="match status" value="1"/>
</dbReference>
<dbReference type="FunFam" id="2.60.120.430:FF:000004">
    <property type="entry name" value="Putative leucine-rich repeat receptor-like serine/threonine-protein kinase"/>
    <property type="match status" value="1"/>
</dbReference>
<comment type="caution">
    <text evidence="16">The sequence shown here is derived from an EMBL/GenBank/DDBJ whole genome shotgun (WGS) entry which is preliminary data.</text>
</comment>
<dbReference type="InterPro" id="IPR021720">
    <property type="entry name" value="Malectin_dom"/>
</dbReference>
<evidence type="ECO:0000256" key="10">
    <source>
        <dbReference type="ARBA" id="ARBA00023180"/>
    </source>
</evidence>
<keyword evidence="6" id="KW-0732">Signal</keyword>
<evidence type="ECO:0000256" key="8">
    <source>
        <dbReference type="ARBA" id="ARBA00022840"/>
    </source>
</evidence>
<evidence type="ECO:0000313" key="16">
    <source>
        <dbReference type="EMBL" id="KAK7401753.1"/>
    </source>
</evidence>
<dbReference type="PANTHER" id="PTHR48006:SF81">
    <property type="entry name" value="PROTEIN KINASE DOMAIN-CONTAINING PROTEIN"/>
    <property type="match status" value="1"/>
</dbReference>
<keyword evidence="10" id="KW-0325">Glycoprotein</keyword>
<evidence type="ECO:0000256" key="1">
    <source>
        <dbReference type="ARBA" id="ARBA00004479"/>
    </source>
</evidence>
<keyword evidence="5" id="KW-0808">Transferase</keyword>
<evidence type="ECO:0000313" key="17">
    <source>
        <dbReference type="Proteomes" id="UP001386955"/>
    </source>
</evidence>
<evidence type="ECO:0000256" key="11">
    <source>
        <dbReference type="ARBA" id="ARBA00047899"/>
    </source>
</evidence>
<feature type="domain" description="Malectin" evidence="15">
    <location>
        <begin position="24"/>
        <end position="151"/>
    </location>
</feature>
<evidence type="ECO:0000259" key="15">
    <source>
        <dbReference type="Pfam" id="PF11721"/>
    </source>
</evidence>
<dbReference type="EC" id="2.7.11.1" evidence="2"/>
<keyword evidence="17" id="KW-1185">Reference proteome</keyword>
<comment type="subcellular location">
    <subcellularLocation>
        <location evidence="1">Membrane</location>
        <topology evidence="1">Single-pass type I membrane protein</topology>
    </subcellularLocation>
</comment>
<accession>A0AAN9XPK4</accession>
<keyword evidence="8" id="KW-0067">ATP-binding</keyword>
<comment type="catalytic activity">
    <reaction evidence="11">
        <text>L-threonyl-[protein] + ATP = O-phospho-L-threonyl-[protein] + ADP + H(+)</text>
        <dbReference type="Rhea" id="RHEA:46608"/>
        <dbReference type="Rhea" id="RHEA-COMP:11060"/>
        <dbReference type="Rhea" id="RHEA-COMP:11605"/>
        <dbReference type="ChEBI" id="CHEBI:15378"/>
        <dbReference type="ChEBI" id="CHEBI:30013"/>
        <dbReference type="ChEBI" id="CHEBI:30616"/>
        <dbReference type="ChEBI" id="CHEBI:61977"/>
        <dbReference type="ChEBI" id="CHEBI:456216"/>
        <dbReference type="EC" id="2.7.11.1"/>
    </reaction>
</comment>
<protein>
    <recommendedName>
        <fullName evidence="2">non-specific serine/threonine protein kinase</fullName>
        <ecNumber evidence="2">2.7.11.1</ecNumber>
    </recommendedName>
</protein>
<dbReference type="InterPro" id="IPR011009">
    <property type="entry name" value="Kinase-like_dom_sf"/>
</dbReference>
<dbReference type="Gene3D" id="2.60.120.430">
    <property type="entry name" value="Galactose-binding lectin"/>
    <property type="match status" value="1"/>
</dbReference>
<proteinExistence type="predicted"/>